<evidence type="ECO:0000256" key="3">
    <source>
        <dbReference type="ARBA" id="ARBA00022737"/>
    </source>
</evidence>
<dbReference type="FunFam" id="3.30.160.60:FF:000446">
    <property type="entry name" value="Zinc finger protein"/>
    <property type="match status" value="1"/>
</dbReference>
<dbReference type="HOGENOM" id="CLU_002678_2_1_1"/>
<dbReference type="FunFam" id="3.30.160.60:FF:000688">
    <property type="entry name" value="zinc finger protein 197 isoform X1"/>
    <property type="match status" value="1"/>
</dbReference>
<reference evidence="11 12" key="1">
    <citation type="journal article" date="2013" name="Nature">
        <title>Insights into bilaterian evolution from three spiralian genomes.</title>
        <authorList>
            <person name="Simakov O."/>
            <person name="Marletaz F."/>
            <person name="Cho S.J."/>
            <person name="Edsinger-Gonzales E."/>
            <person name="Havlak P."/>
            <person name="Hellsten U."/>
            <person name="Kuo D.H."/>
            <person name="Larsson T."/>
            <person name="Lv J."/>
            <person name="Arendt D."/>
            <person name="Savage R."/>
            <person name="Osoegawa K."/>
            <person name="de Jong P."/>
            <person name="Grimwood J."/>
            <person name="Chapman J.A."/>
            <person name="Shapiro H."/>
            <person name="Aerts A."/>
            <person name="Otillar R.P."/>
            <person name="Terry A.Y."/>
            <person name="Boore J.L."/>
            <person name="Grigoriev I.V."/>
            <person name="Lindberg D.R."/>
            <person name="Seaver E.C."/>
            <person name="Weisblat D.A."/>
            <person name="Putnam N.H."/>
            <person name="Rokhsar D.S."/>
        </authorList>
    </citation>
    <scope>NUCLEOTIDE SEQUENCE [LARGE SCALE GENOMIC DNA]</scope>
</reference>
<sequence length="291" mass="34908">KKKHTCDACDNAFRKKQDLESHRLKVHGIKDFKCEVCNEAFETKAKHKFHMRSHDSRDREKFPCEVMMCTRVFQTKSGLDLHKLRVHDIKPKCGRWLECTYCNDYFRSRPDFEKHLRKHTNEKPFVCEICGNKFKLEESLKYHILAHKGEKPYKCKSCDFMGRSKSILRNHVKSHHTLNRVKNFICDLCGKSFFSRNAWHDHTLHHTNRQPYECDLCEKKFARKRNLTEHREIHLGTDNLKTFSCEICGHTTRQKYNIVVHMRTHTKEKPYKCDICGQFFMYTVTLQQHKR</sequence>
<dbReference type="InterPro" id="IPR050636">
    <property type="entry name" value="C2H2-ZF_domain-containing"/>
</dbReference>
<feature type="domain" description="C2H2-type" evidence="10">
    <location>
        <begin position="4"/>
        <end position="27"/>
    </location>
</feature>
<evidence type="ECO:0000256" key="8">
    <source>
        <dbReference type="ARBA" id="ARBA00023242"/>
    </source>
</evidence>
<dbReference type="EMBL" id="KB200869">
    <property type="protein sequence ID" value="ESO99992.1"/>
    <property type="molecule type" value="Genomic_DNA"/>
</dbReference>
<evidence type="ECO:0000259" key="10">
    <source>
        <dbReference type="PROSITE" id="PS50157"/>
    </source>
</evidence>
<dbReference type="GeneID" id="20251294"/>
<proteinExistence type="predicted"/>
<evidence type="ECO:0000313" key="11">
    <source>
        <dbReference type="EMBL" id="ESO99992.1"/>
    </source>
</evidence>
<dbReference type="FunFam" id="3.30.160.60:FF:000100">
    <property type="entry name" value="Zinc finger 45-like"/>
    <property type="match status" value="1"/>
</dbReference>
<keyword evidence="5" id="KW-0862">Zinc</keyword>
<organism evidence="11 12">
    <name type="scientific">Lottia gigantea</name>
    <name type="common">Giant owl limpet</name>
    <dbReference type="NCBI Taxonomy" id="225164"/>
    <lineage>
        <taxon>Eukaryota</taxon>
        <taxon>Metazoa</taxon>
        <taxon>Spiralia</taxon>
        <taxon>Lophotrochozoa</taxon>
        <taxon>Mollusca</taxon>
        <taxon>Gastropoda</taxon>
        <taxon>Patellogastropoda</taxon>
        <taxon>Lottioidea</taxon>
        <taxon>Lottiidae</taxon>
        <taxon>Lottia</taxon>
    </lineage>
</organism>
<keyword evidence="2" id="KW-0479">Metal-binding</keyword>
<dbReference type="OMA" id="MWHANER"/>
<dbReference type="Pfam" id="PF12874">
    <property type="entry name" value="zf-met"/>
    <property type="match status" value="1"/>
</dbReference>
<dbReference type="Pfam" id="PF00096">
    <property type="entry name" value="zf-C2H2"/>
    <property type="match status" value="3"/>
</dbReference>
<evidence type="ECO:0000256" key="5">
    <source>
        <dbReference type="ARBA" id="ARBA00022833"/>
    </source>
</evidence>
<feature type="domain" description="C2H2-type" evidence="10">
    <location>
        <begin position="212"/>
        <end position="239"/>
    </location>
</feature>
<dbReference type="GO" id="GO:0005634">
    <property type="term" value="C:nucleus"/>
    <property type="evidence" value="ECO:0007669"/>
    <property type="project" value="UniProtKB-SubCell"/>
</dbReference>
<dbReference type="SUPFAM" id="SSF57667">
    <property type="entry name" value="beta-beta-alpha zinc fingers"/>
    <property type="match status" value="5"/>
</dbReference>
<keyword evidence="7" id="KW-0804">Transcription</keyword>
<dbReference type="PROSITE" id="PS50157">
    <property type="entry name" value="ZINC_FINGER_C2H2_2"/>
    <property type="match status" value="10"/>
</dbReference>
<dbReference type="GO" id="GO:0008270">
    <property type="term" value="F:zinc ion binding"/>
    <property type="evidence" value="ECO:0007669"/>
    <property type="project" value="UniProtKB-KW"/>
</dbReference>
<evidence type="ECO:0000256" key="6">
    <source>
        <dbReference type="ARBA" id="ARBA00023015"/>
    </source>
</evidence>
<accession>V4ARW6</accession>
<feature type="domain" description="C2H2-type" evidence="10">
    <location>
        <begin position="184"/>
        <end position="211"/>
    </location>
</feature>
<feature type="domain" description="C2H2-type" evidence="10">
    <location>
        <begin position="62"/>
        <end position="87"/>
    </location>
</feature>
<dbReference type="InterPro" id="IPR013087">
    <property type="entry name" value="Znf_C2H2_type"/>
</dbReference>
<keyword evidence="12" id="KW-1185">Reference proteome</keyword>
<feature type="domain" description="C2H2-type" evidence="10">
    <location>
        <begin position="153"/>
        <end position="181"/>
    </location>
</feature>
<evidence type="ECO:0000256" key="2">
    <source>
        <dbReference type="ARBA" id="ARBA00022723"/>
    </source>
</evidence>
<gene>
    <name evidence="11" type="ORF">LOTGIDRAFT_54849</name>
</gene>
<keyword evidence="4 9" id="KW-0863">Zinc-finger</keyword>
<feature type="domain" description="C2H2-type" evidence="10">
    <location>
        <begin position="243"/>
        <end position="270"/>
    </location>
</feature>
<dbReference type="CTD" id="20251294"/>
<keyword evidence="8" id="KW-0539">Nucleus</keyword>
<dbReference type="PROSITE" id="PS00028">
    <property type="entry name" value="ZINC_FINGER_C2H2_1"/>
    <property type="match status" value="7"/>
</dbReference>
<feature type="domain" description="C2H2-type" evidence="10">
    <location>
        <begin position="97"/>
        <end position="124"/>
    </location>
</feature>
<feature type="domain" description="C2H2-type" evidence="10">
    <location>
        <begin position="271"/>
        <end position="291"/>
    </location>
</feature>
<name>V4ARW6_LOTGI</name>
<evidence type="ECO:0000256" key="7">
    <source>
        <dbReference type="ARBA" id="ARBA00023163"/>
    </source>
</evidence>
<dbReference type="PANTHER" id="PTHR47772:SF4">
    <property type="entry name" value="ZFP64 ZINC FINGER PROTEIN"/>
    <property type="match status" value="1"/>
</dbReference>
<feature type="non-terminal residue" evidence="11">
    <location>
        <position position="291"/>
    </location>
</feature>
<dbReference type="Gene3D" id="3.30.160.60">
    <property type="entry name" value="Classic Zinc Finger"/>
    <property type="match status" value="8"/>
</dbReference>
<dbReference type="AlphaFoldDB" id="V4ARW6"/>
<dbReference type="Proteomes" id="UP000030746">
    <property type="component" value="Unassembled WGS sequence"/>
</dbReference>
<dbReference type="InterPro" id="IPR036236">
    <property type="entry name" value="Znf_C2H2_sf"/>
</dbReference>
<evidence type="ECO:0000313" key="12">
    <source>
        <dbReference type="Proteomes" id="UP000030746"/>
    </source>
</evidence>
<dbReference type="PANTHER" id="PTHR47772">
    <property type="entry name" value="ZINC FINGER PROTEIN 200"/>
    <property type="match status" value="1"/>
</dbReference>
<keyword evidence="3" id="KW-0677">Repeat</keyword>
<evidence type="ECO:0000256" key="9">
    <source>
        <dbReference type="PROSITE-ProRule" id="PRU00042"/>
    </source>
</evidence>
<evidence type="ECO:0000256" key="1">
    <source>
        <dbReference type="ARBA" id="ARBA00004123"/>
    </source>
</evidence>
<feature type="non-terminal residue" evidence="11">
    <location>
        <position position="1"/>
    </location>
</feature>
<feature type="domain" description="C2H2-type" evidence="10">
    <location>
        <begin position="32"/>
        <end position="59"/>
    </location>
</feature>
<dbReference type="RefSeq" id="XP_009049313.1">
    <property type="nucleotide sequence ID" value="XM_009051065.1"/>
</dbReference>
<keyword evidence="6" id="KW-0805">Transcription regulation</keyword>
<protein>
    <recommendedName>
        <fullName evidence="10">C2H2-type domain-containing protein</fullName>
    </recommendedName>
</protein>
<feature type="domain" description="C2H2-type" evidence="10">
    <location>
        <begin position="125"/>
        <end position="152"/>
    </location>
</feature>
<dbReference type="SMART" id="SM00355">
    <property type="entry name" value="ZnF_C2H2"/>
    <property type="match status" value="10"/>
</dbReference>
<comment type="subcellular location">
    <subcellularLocation>
        <location evidence="1">Nucleus</location>
    </subcellularLocation>
</comment>
<dbReference type="OrthoDB" id="6591996at2759"/>
<dbReference type="KEGG" id="lgi:LOTGIDRAFT_54849"/>
<dbReference type="FunFam" id="3.30.160.60:FF:000624">
    <property type="entry name" value="zinc finger protein 697"/>
    <property type="match status" value="1"/>
</dbReference>
<evidence type="ECO:0000256" key="4">
    <source>
        <dbReference type="ARBA" id="ARBA00022771"/>
    </source>
</evidence>